<keyword evidence="4" id="KW-0804">Transcription</keyword>
<protein>
    <recommendedName>
        <fullName evidence="6">GCM domain-containing protein</fullName>
    </recommendedName>
</protein>
<dbReference type="OrthoDB" id="6241117at2759"/>
<evidence type="ECO:0000256" key="5">
    <source>
        <dbReference type="ARBA" id="ARBA00023242"/>
    </source>
</evidence>
<accession>T1EJK5</accession>
<dbReference type="RefSeq" id="XP_009023514.1">
    <property type="nucleotide sequence ID" value="XM_009025266.1"/>
</dbReference>
<dbReference type="Gene3D" id="2.20.25.670">
    <property type="entry name" value="GCM domain, large subdomain"/>
    <property type="match status" value="2"/>
</dbReference>
<keyword evidence="3" id="KW-0238">DNA-binding</keyword>
<dbReference type="Pfam" id="PF03615">
    <property type="entry name" value="GCM"/>
    <property type="match status" value="1"/>
</dbReference>
<dbReference type="PANTHER" id="PTHR12414">
    <property type="entry name" value="GLIAL CELLS MISSING RELATED/GLIDE"/>
    <property type="match status" value="1"/>
</dbReference>
<dbReference type="InterPro" id="IPR036115">
    <property type="entry name" value="GCM_dom_sf"/>
</dbReference>
<dbReference type="HOGENOM" id="CLU_083731_1_0_1"/>
<dbReference type="CTD" id="20196755"/>
<evidence type="ECO:0000256" key="1">
    <source>
        <dbReference type="ARBA" id="ARBA00022473"/>
    </source>
</evidence>
<dbReference type="EnsemblMetazoa" id="HelroT145480">
    <property type="protein sequence ID" value="HelroP145480"/>
    <property type="gene ID" value="HelroG145480"/>
</dbReference>
<evidence type="ECO:0000256" key="2">
    <source>
        <dbReference type="ARBA" id="ARBA00023015"/>
    </source>
</evidence>
<feature type="domain" description="GCM" evidence="6">
    <location>
        <begin position="1"/>
        <end position="117"/>
    </location>
</feature>
<dbReference type="KEGG" id="hro:HELRODRAFT_145480"/>
<keyword evidence="5" id="KW-0539">Nucleus</keyword>
<dbReference type="GO" id="GO:0003677">
    <property type="term" value="F:DNA binding"/>
    <property type="evidence" value="ECO:0007669"/>
    <property type="project" value="UniProtKB-KW"/>
</dbReference>
<dbReference type="InParanoid" id="T1EJK5"/>
<dbReference type="Proteomes" id="UP000015101">
    <property type="component" value="Unassembled WGS sequence"/>
</dbReference>
<dbReference type="PANTHER" id="PTHR12414:SF8">
    <property type="entry name" value="TRANSCRIPTION FACTOR GLIAL CELLS MISSING-RELATED"/>
    <property type="match status" value="1"/>
</dbReference>
<dbReference type="EMBL" id="AMQM01005920">
    <property type="status" value="NOT_ANNOTATED_CDS"/>
    <property type="molecule type" value="Genomic_DNA"/>
</dbReference>
<organism evidence="8 9">
    <name type="scientific">Helobdella robusta</name>
    <name type="common">Californian leech</name>
    <dbReference type="NCBI Taxonomy" id="6412"/>
    <lineage>
        <taxon>Eukaryota</taxon>
        <taxon>Metazoa</taxon>
        <taxon>Spiralia</taxon>
        <taxon>Lophotrochozoa</taxon>
        <taxon>Annelida</taxon>
        <taxon>Clitellata</taxon>
        <taxon>Hirudinea</taxon>
        <taxon>Rhynchobdellida</taxon>
        <taxon>Glossiphoniidae</taxon>
        <taxon>Helobdella</taxon>
    </lineage>
</organism>
<reference evidence="9" key="1">
    <citation type="submission" date="2012-12" db="EMBL/GenBank/DDBJ databases">
        <authorList>
            <person name="Hellsten U."/>
            <person name="Grimwood J."/>
            <person name="Chapman J.A."/>
            <person name="Shapiro H."/>
            <person name="Aerts A."/>
            <person name="Otillar R.P."/>
            <person name="Terry A.Y."/>
            <person name="Boore J.L."/>
            <person name="Simakov O."/>
            <person name="Marletaz F."/>
            <person name="Cho S.-J."/>
            <person name="Edsinger-Gonzales E."/>
            <person name="Havlak P."/>
            <person name="Kuo D.-H."/>
            <person name="Larsson T."/>
            <person name="Lv J."/>
            <person name="Arendt D."/>
            <person name="Savage R."/>
            <person name="Osoegawa K."/>
            <person name="de Jong P."/>
            <person name="Lindberg D.R."/>
            <person name="Seaver E.C."/>
            <person name="Weisblat D.A."/>
            <person name="Putnam N.H."/>
            <person name="Grigoriev I.V."/>
            <person name="Rokhsar D.S."/>
        </authorList>
    </citation>
    <scope>NUCLEOTIDE SEQUENCE</scope>
</reference>
<dbReference type="InterPro" id="IPR039791">
    <property type="entry name" value="GCM"/>
</dbReference>
<sequence length="117" mass="13106">TFDAWPDGHVQKIYSALMSVEAQKHYSGWAMRNTNNHNVAILKKSCLGAFLLLLPAICDKARSKQLEKPCPKPGCSGKLELTPCRGQSGFPVTHFWRSCGDMVYFQGKGHHDHPRPQ</sequence>
<dbReference type="GO" id="GO:0001228">
    <property type="term" value="F:DNA-binding transcription activator activity, RNA polymerase II-specific"/>
    <property type="evidence" value="ECO:0007669"/>
    <property type="project" value="InterPro"/>
</dbReference>
<evidence type="ECO:0000256" key="3">
    <source>
        <dbReference type="ARBA" id="ARBA00023125"/>
    </source>
</evidence>
<keyword evidence="9" id="KW-1185">Reference proteome</keyword>
<keyword evidence="2" id="KW-0805">Transcription regulation</keyword>
<evidence type="ECO:0000256" key="4">
    <source>
        <dbReference type="ARBA" id="ARBA00023163"/>
    </source>
</evidence>
<dbReference type="InterPro" id="IPR043020">
    <property type="entry name" value="GCM_large"/>
</dbReference>
<keyword evidence="1" id="KW-0217">Developmental protein</keyword>
<reference evidence="7 9" key="2">
    <citation type="journal article" date="2013" name="Nature">
        <title>Insights into bilaterian evolution from three spiralian genomes.</title>
        <authorList>
            <person name="Simakov O."/>
            <person name="Marletaz F."/>
            <person name="Cho S.J."/>
            <person name="Edsinger-Gonzales E."/>
            <person name="Havlak P."/>
            <person name="Hellsten U."/>
            <person name="Kuo D.H."/>
            <person name="Larsson T."/>
            <person name="Lv J."/>
            <person name="Arendt D."/>
            <person name="Savage R."/>
            <person name="Osoegawa K."/>
            <person name="de Jong P."/>
            <person name="Grimwood J."/>
            <person name="Chapman J.A."/>
            <person name="Shapiro H."/>
            <person name="Aerts A."/>
            <person name="Otillar R.P."/>
            <person name="Terry A.Y."/>
            <person name="Boore J.L."/>
            <person name="Grigoriev I.V."/>
            <person name="Lindberg D.R."/>
            <person name="Seaver E.C."/>
            <person name="Weisblat D.A."/>
            <person name="Putnam N.H."/>
            <person name="Rokhsar D.S."/>
        </authorList>
    </citation>
    <scope>NUCLEOTIDE SEQUENCE</scope>
</reference>
<dbReference type="eggNOG" id="ENOG502QU2X">
    <property type="taxonomic scope" value="Eukaryota"/>
</dbReference>
<dbReference type="InterPro" id="IPR003902">
    <property type="entry name" value="Tscrpt_reg_GCM"/>
</dbReference>
<gene>
    <name evidence="8" type="primary">20196755</name>
    <name evidence="7" type="ORF">HELRODRAFT_145480</name>
</gene>
<dbReference type="SUPFAM" id="SSF90073">
    <property type="entry name" value="GCM domain"/>
    <property type="match status" value="1"/>
</dbReference>
<evidence type="ECO:0000313" key="7">
    <source>
        <dbReference type="EMBL" id="ESN98580.1"/>
    </source>
</evidence>
<dbReference type="OMA" id="HQNCEEA"/>
<dbReference type="PROSITE" id="PS50807">
    <property type="entry name" value="GCM"/>
    <property type="match status" value="1"/>
</dbReference>
<evidence type="ECO:0000259" key="6">
    <source>
        <dbReference type="PROSITE" id="PS50807"/>
    </source>
</evidence>
<evidence type="ECO:0000313" key="8">
    <source>
        <dbReference type="EnsemblMetazoa" id="HelroP145480"/>
    </source>
</evidence>
<reference evidence="8" key="3">
    <citation type="submission" date="2015-06" db="UniProtKB">
        <authorList>
            <consortium name="EnsemblMetazoa"/>
        </authorList>
    </citation>
    <scope>IDENTIFICATION</scope>
</reference>
<dbReference type="GeneID" id="20196755"/>
<dbReference type="EMBL" id="KB097144">
    <property type="protein sequence ID" value="ESN98580.1"/>
    <property type="molecule type" value="Genomic_DNA"/>
</dbReference>
<proteinExistence type="predicted"/>
<name>T1EJK5_HELRO</name>
<dbReference type="AlphaFoldDB" id="T1EJK5"/>
<evidence type="ECO:0000313" key="9">
    <source>
        <dbReference type="Proteomes" id="UP000015101"/>
    </source>
</evidence>